<sequence length="274" mass="31094">MIKNFFEGAKGNKRRLKKVLPTSHLFKDGLVSLCLPSLQQLTSSSKRLEGHTWSSVSEKLEPTKVHGGNPAWFRLKYPYIAIGALAPSAHTLQFDKIIRLEASMRPFRRISRDLHSVTSASRWLESAFIDTAMVNCPTPSNSMAPLPAYPVEEIIEDGEASKLDRAFAAANYSDSENCFDIENQTDPHGFIQWLGLADMVMPINYSNQNMFPPFENDDKGDQDPTGLPPRIHGAEKGLLRRRPCVNEQRRQEVAEIEKWISEYYTDLRQEEQAK</sequence>
<proteinExistence type="predicted"/>
<dbReference type="InterPro" id="IPR042269">
    <property type="entry name" value="Ser_carbopepase_S28_SKS"/>
</dbReference>
<evidence type="ECO:0000256" key="3">
    <source>
        <dbReference type="ARBA" id="ARBA00022801"/>
    </source>
</evidence>
<dbReference type="AlphaFoldDB" id="D7KWW9"/>
<dbReference type="MEROPS" id="S28.A01"/>
<gene>
    <name evidence="5" type="ORF">ARALYDRAFT_894677</name>
</gene>
<evidence type="ECO:0000256" key="1">
    <source>
        <dbReference type="ARBA" id="ARBA00022670"/>
    </source>
</evidence>
<dbReference type="Gene3D" id="1.20.120.980">
    <property type="entry name" value="Serine carboxypeptidase S28, SKS domain"/>
    <property type="match status" value="1"/>
</dbReference>
<evidence type="ECO:0000313" key="6">
    <source>
        <dbReference type="Proteomes" id="UP000008694"/>
    </source>
</evidence>
<dbReference type="Gramene" id="scaffold_201751.1">
    <property type="protein sequence ID" value="scaffold_201751.1"/>
    <property type="gene ID" value="scaffold_201751.1"/>
</dbReference>
<accession>D7KWW9</accession>
<evidence type="ECO:0000256" key="2">
    <source>
        <dbReference type="ARBA" id="ARBA00022729"/>
    </source>
</evidence>
<keyword evidence="1" id="KW-0645">Protease</keyword>
<dbReference type="PANTHER" id="PTHR11010:SF31">
    <property type="entry name" value="ALPHA_BETA-HYDROLASES SUPERFAMILY PROTEIN"/>
    <property type="match status" value="1"/>
</dbReference>
<feature type="region of interest" description="Disordered" evidence="4">
    <location>
        <begin position="212"/>
        <end position="234"/>
    </location>
</feature>
<dbReference type="GO" id="GO:0006508">
    <property type="term" value="P:proteolysis"/>
    <property type="evidence" value="ECO:0007669"/>
    <property type="project" value="UniProtKB-KW"/>
</dbReference>
<name>D7KWW9_ARALL</name>
<dbReference type="GO" id="GO:0008239">
    <property type="term" value="F:dipeptidyl-peptidase activity"/>
    <property type="evidence" value="ECO:0007669"/>
    <property type="project" value="TreeGrafter"/>
</dbReference>
<protein>
    <submittedName>
        <fullName evidence="5">Uncharacterized protein</fullName>
    </submittedName>
</protein>
<dbReference type="PANTHER" id="PTHR11010">
    <property type="entry name" value="PROTEASE S28 PRO-X CARBOXYPEPTIDASE-RELATED"/>
    <property type="match status" value="1"/>
</dbReference>
<evidence type="ECO:0000256" key="4">
    <source>
        <dbReference type="SAM" id="MobiDB-lite"/>
    </source>
</evidence>
<evidence type="ECO:0000313" key="5">
    <source>
        <dbReference type="EMBL" id="EFH63474.1"/>
    </source>
</evidence>
<organism evidence="6">
    <name type="scientific">Arabidopsis lyrata subsp. lyrata</name>
    <name type="common">Lyre-leaved rock-cress</name>
    <dbReference type="NCBI Taxonomy" id="81972"/>
    <lineage>
        <taxon>Eukaryota</taxon>
        <taxon>Viridiplantae</taxon>
        <taxon>Streptophyta</taxon>
        <taxon>Embryophyta</taxon>
        <taxon>Tracheophyta</taxon>
        <taxon>Spermatophyta</taxon>
        <taxon>Magnoliopsida</taxon>
        <taxon>eudicotyledons</taxon>
        <taxon>Gunneridae</taxon>
        <taxon>Pentapetalae</taxon>
        <taxon>rosids</taxon>
        <taxon>malvids</taxon>
        <taxon>Brassicales</taxon>
        <taxon>Brassicaceae</taxon>
        <taxon>Camelineae</taxon>
        <taxon>Arabidopsis</taxon>
    </lineage>
</organism>
<dbReference type="HOGENOM" id="CLU_1016847_0_0_1"/>
<dbReference type="eggNOG" id="KOG2183">
    <property type="taxonomic scope" value="Eukaryota"/>
</dbReference>
<reference evidence="6" key="1">
    <citation type="journal article" date="2011" name="Nat. Genet.">
        <title>The Arabidopsis lyrata genome sequence and the basis of rapid genome size change.</title>
        <authorList>
            <person name="Hu T.T."/>
            <person name="Pattyn P."/>
            <person name="Bakker E.G."/>
            <person name="Cao J."/>
            <person name="Cheng J.-F."/>
            <person name="Clark R.M."/>
            <person name="Fahlgren N."/>
            <person name="Fawcett J.A."/>
            <person name="Grimwood J."/>
            <person name="Gundlach H."/>
            <person name="Haberer G."/>
            <person name="Hollister J.D."/>
            <person name="Ossowski S."/>
            <person name="Ottilar R.P."/>
            <person name="Salamov A.A."/>
            <person name="Schneeberger K."/>
            <person name="Spannagl M."/>
            <person name="Wang X."/>
            <person name="Yang L."/>
            <person name="Nasrallah M.E."/>
            <person name="Bergelson J."/>
            <person name="Carrington J.C."/>
            <person name="Gaut B.S."/>
            <person name="Schmutz J."/>
            <person name="Mayer K.F.X."/>
            <person name="Van de Peer Y."/>
            <person name="Grigoriev I.V."/>
            <person name="Nordborg M."/>
            <person name="Weigel D."/>
            <person name="Guo Y.-L."/>
        </authorList>
    </citation>
    <scope>NUCLEOTIDE SEQUENCE [LARGE SCALE GENOMIC DNA]</scope>
    <source>
        <strain evidence="6">cv. MN47</strain>
    </source>
</reference>
<keyword evidence="6" id="KW-1185">Reference proteome</keyword>
<dbReference type="EMBL" id="GL348714">
    <property type="protein sequence ID" value="EFH63474.1"/>
    <property type="molecule type" value="Genomic_DNA"/>
</dbReference>
<dbReference type="Proteomes" id="UP000008694">
    <property type="component" value="Unassembled WGS sequence"/>
</dbReference>
<keyword evidence="3" id="KW-0378">Hydrolase</keyword>
<keyword evidence="2" id="KW-0732">Signal</keyword>